<sequence>YAGDEWQIPLRGVTAGAAKVLRSITVEKAKILSIFIGLAAQMLPYMEPGELHARLAAARVVDTVLARTLVQVLREYSRPSMDVPRIRRYTIELAMAMMRLDARYVALFVELGMGSELRCVAGTTSQLECFNVFSGSVGLSRRATSVRSAVSLVCLSKTMALPSTETEQGLSSPAPMHHPPGAGSPGRRCKISSSMWSSTGSSFANLVPKAALLAVMFSASVRVSRRGSFLDVPSDAQ</sequence>
<dbReference type="EnsemblPlants" id="AET4Gv20741400.1">
    <property type="protein sequence ID" value="AET4Gv20741400.1"/>
    <property type="gene ID" value="AET4Gv20741400"/>
</dbReference>
<reference evidence="2" key="3">
    <citation type="journal article" date="2017" name="Nature">
        <title>Genome sequence of the progenitor of the wheat D genome Aegilops tauschii.</title>
        <authorList>
            <person name="Luo M.C."/>
            <person name="Gu Y.Q."/>
            <person name="Puiu D."/>
            <person name="Wang H."/>
            <person name="Twardziok S.O."/>
            <person name="Deal K.R."/>
            <person name="Huo N."/>
            <person name="Zhu T."/>
            <person name="Wang L."/>
            <person name="Wang Y."/>
            <person name="McGuire P.E."/>
            <person name="Liu S."/>
            <person name="Long H."/>
            <person name="Ramasamy R.K."/>
            <person name="Rodriguez J.C."/>
            <person name="Van S.L."/>
            <person name="Yuan L."/>
            <person name="Wang Z."/>
            <person name="Xia Z."/>
            <person name="Xiao L."/>
            <person name="Anderson O.D."/>
            <person name="Ouyang S."/>
            <person name="Liang Y."/>
            <person name="Zimin A.V."/>
            <person name="Pertea G."/>
            <person name="Qi P."/>
            <person name="Bennetzen J.L."/>
            <person name="Dai X."/>
            <person name="Dawson M.W."/>
            <person name="Muller H.G."/>
            <person name="Kugler K."/>
            <person name="Rivarola-Duarte L."/>
            <person name="Spannagl M."/>
            <person name="Mayer K.F.X."/>
            <person name="Lu F.H."/>
            <person name="Bevan M.W."/>
            <person name="Leroy P."/>
            <person name="Li P."/>
            <person name="You F.M."/>
            <person name="Sun Q."/>
            <person name="Liu Z."/>
            <person name="Lyons E."/>
            <person name="Wicker T."/>
            <person name="Salzberg S.L."/>
            <person name="Devos K.M."/>
            <person name="Dvorak J."/>
        </authorList>
    </citation>
    <scope>NUCLEOTIDE SEQUENCE [LARGE SCALE GENOMIC DNA]</scope>
    <source>
        <strain evidence="2">cv. AL8/78</strain>
    </source>
</reference>
<reference evidence="3" key="2">
    <citation type="journal article" date="2017" name="Nat. Plants">
        <title>The Aegilops tauschii genome reveals multiple impacts of transposons.</title>
        <authorList>
            <person name="Zhao G."/>
            <person name="Zou C."/>
            <person name="Li K."/>
            <person name="Wang K."/>
            <person name="Li T."/>
            <person name="Gao L."/>
            <person name="Zhang X."/>
            <person name="Wang H."/>
            <person name="Yang Z."/>
            <person name="Liu X."/>
            <person name="Jiang W."/>
            <person name="Mao L."/>
            <person name="Kong X."/>
            <person name="Jiao Y."/>
            <person name="Jia J."/>
        </authorList>
    </citation>
    <scope>NUCLEOTIDE SEQUENCE [LARGE SCALE GENOMIC DNA]</scope>
    <source>
        <strain evidence="3">cv. AL8/78</strain>
    </source>
</reference>
<dbReference type="Proteomes" id="UP000015105">
    <property type="component" value="Chromosome 4D"/>
</dbReference>
<keyword evidence="3" id="KW-1185">Reference proteome</keyword>
<dbReference type="AlphaFoldDB" id="A0A453IZ91"/>
<proteinExistence type="predicted"/>
<protein>
    <submittedName>
        <fullName evidence="2">Uncharacterized protein</fullName>
    </submittedName>
</protein>
<dbReference type="PANTHER" id="PTHR33115">
    <property type="entry name" value="ARM REPEAT SUPERFAMILY PROTEIN"/>
    <property type="match status" value="1"/>
</dbReference>
<dbReference type="PANTHER" id="PTHR33115:SF33">
    <property type="entry name" value="OS03G0145400 PROTEIN"/>
    <property type="match status" value="1"/>
</dbReference>
<reference evidence="2" key="5">
    <citation type="journal article" date="2021" name="G3 (Bethesda)">
        <title>Aegilops tauschii genome assembly Aet v5.0 features greater sequence contiguity and improved annotation.</title>
        <authorList>
            <person name="Wang L."/>
            <person name="Zhu T."/>
            <person name="Rodriguez J.C."/>
            <person name="Deal K.R."/>
            <person name="Dubcovsky J."/>
            <person name="McGuire P.E."/>
            <person name="Lux T."/>
            <person name="Spannagl M."/>
            <person name="Mayer K.F.X."/>
            <person name="Baldrich P."/>
            <person name="Meyers B.C."/>
            <person name="Huo N."/>
            <person name="Gu Y.Q."/>
            <person name="Zhou H."/>
            <person name="Devos K.M."/>
            <person name="Bennetzen J.L."/>
            <person name="Unver T."/>
            <person name="Budak H."/>
            <person name="Gulick P.J."/>
            <person name="Galiba G."/>
            <person name="Kalapos B."/>
            <person name="Nelson D.R."/>
            <person name="Li P."/>
            <person name="You F.M."/>
            <person name="Luo M.C."/>
            <person name="Dvorak J."/>
        </authorList>
    </citation>
    <scope>NUCLEOTIDE SEQUENCE [LARGE SCALE GENOMIC DNA]</scope>
    <source>
        <strain evidence="2">cv. AL8/78</strain>
    </source>
</reference>
<evidence type="ECO:0000313" key="3">
    <source>
        <dbReference type="Proteomes" id="UP000015105"/>
    </source>
</evidence>
<reference evidence="3" key="1">
    <citation type="journal article" date="2014" name="Science">
        <title>Ancient hybridizations among the ancestral genomes of bread wheat.</title>
        <authorList>
            <consortium name="International Wheat Genome Sequencing Consortium,"/>
            <person name="Marcussen T."/>
            <person name="Sandve S.R."/>
            <person name="Heier L."/>
            <person name="Spannagl M."/>
            <person name="Pfeifer M."/>
            <person name="Jakobsen K.S."/>
            <person name="Wulff B.B."/>
            <person name="Steuernagel B."/>
            <person name="Mayer K.F."/>
            <person name="Olsen O.A."/>
        </authorList>
    </citation>
    <scope>NUCLEOTIDE SEQUENCE [LARGE SCALE GENOMIC DNA]</scope>
    <source>
        <strain evidence="3">cv. AL8/78</strain>
    </source>
</reference>
<evidence type="ECO:0000313" key="2">
    <source>
        <dbReference type="EnsemblPlants" id="AET4Gv20741400.1"/>
    </source>
</evidence>
<evidence type="ECO:0000256" key="1">
    <source>
        <dbReference type="SAM" id="MobiDB-lite"/>
    </source>
</evidence>
<dbReference type="Gramene" id="AET4Gv20741400.1">
    <property type="protein sequence ID" value="AET4Gv20741400.1"/>
    <property type="gene ID" value="AET4Gv20741400"/>
</dbReference>
<name>A0A453IZ91_AEGTS</name>
<feature type="region of interest" description="Disordered" evidence="1">
    <location>
        <begin position="164"/>
        <end position="188"/>
    </location>
</feature>
<organism evidence="2 3">
    <name type="scientific">Aegilops tauschii subsp. strangulata</name>
    <name type="common">Goatgrass</name>
    <dbReference type="NCBI Taxonomy" id="200361"/>
    <lineage>
        <taxon>Eukaryota</taxon>
        <taxon>Viridiplantae</taxon>
        <taxon>Streptophyta</taxon>
        <taxon>Embryophyta</taxon>
        <taxon>Tracheophyta</taxon>
        <taxon>Spermatophyta</taxon>
        <taxon>Magnoliopsida</taxon>
        <taxon>Liliopsida</taxon>
        <taxon>Poales</taxon>
        <taxon>Poaceae</taxon>
        <taxon>BOP clade</taxon>
        <taxon>Pooideae</taxon>
        <taxon>Triticodae</taxon>
        <taxon>Triticeae</taxon>
        <taxon>Triticinae</taxon>
        <taxon>Aegilops</taxon>
    </lineage>
</organism>
<accession>A0A453IZ91</accession>
<reference evidence="2" key="4">
    <citation type="submission" date="2019-03" db="UniProtKB">
        <authorList>
            <consortium name="EnsemblPlants"/>
        </authorList>
    </citation>
    <scope>IDENTIFICATION</scope>
</reference>